<dbReference type="AlphaFoldDB" id="A0A2D6LZX0"/>
<reference evidence="4" key="1">
    <citation type="submission" date="2017-09" db="EMBL/GenBank/DDBJ databases">
        <title>The Reconstruction of 2,631 Draft Metagenome-Assembled Genomes from the Global Oceans.</title>
        <authorList>
            <person name="Tully B.J."/>
            <person name="Graham E.D."/>
            <person name="Heidelberg J.F."/>
        </authorList>
    </citation>
    <scope>NUCLEOTIDE SEQUENCE [LARGE SCALE GENOMIC DNA]</scope>
</reference>
<keyword evidence="2" id="KW-1133">Transmembrane helix</keyword>
<feature type="transmembrane region" description="Helical" evidence="2">
    <location>
        <begin position="642"/>
        <end position="659"/>
    </location>
</feature>
<evidence type="ECO:0000256" key="2">
    <source>
        <dbReference type="SAM" id="Phobius"/>
    </source>
</evidence>
<comment type="caution">
    <text evidence="3">The sequence shown here is derived from an EMBL/GenBank/DDBJ whole genome shotgun (WGS) entry which is preliminary data.</text>
</comment>
<keyword evidence="2" id="KW-0812">Transmembrane</keyword>
<accession>A0A2D6LZX0</accession>
<evidence type="ECO:0000313" key="4">
    <source>
        <dbReference type="Proteomes" id="UP000226592"/>
    </source>
</evidence>
<name>A0A2D6LZX0_9ARCH</name>
<keyword evidence="2" id="KW-0472">Membrane</keyword>
<feature type="transmembrane region" description="Helical" evidence="2">
    <location>
        <begin position="680"/>
        <end position="697"/>
    </location>
</feature>
<feature type="transmembrane region" description="Helical" evidence="2">
    <location>
        <begin position="703"/>
        <end position="724"/>
    </location>
</feature>
<evidence type="ECO:0000256" key="1">
    <source>
        <dbReference type="SAM" id="MobiDB-lite"/>
    </source>
</evidence>
<sequence length="735" mass="80779">MNNAIKIFGLVFLLCAFLSASAADLSTVKIVRDTGVGVIYVESLYDDDGSIGFVEIFVANLGTVDRYSFENVLPNQELMTVADGDFEGIYYNFMDRDGAVQNIGVFQPIAGIVPSGPPGKPRFRVISSAFLEPRLNGDESAFLIDITANTKPEYDIADILFNYNLSGGKTETSSFLLENDEPNVWTETMGPFTETFFMGGDFRPSPVDTEQRFANLWMHPRWFSYTECTAPADSDTGEPEAGDQGELTALPSEGEKILFKQIGGYSEIDIERKIEDNGNWTLKVKRVNDDDGSIQLVSIHVIVDGVDTTYEIKEATKNDVLIIEDQPADAIAYFNFVDFDGSMINMQTFQVFDEAGVPPTPTINPFASAEFSVTKVDDGLTYLVEYKVVLKQNIDPLSVKLFYTIAGQSHVKLMENTTGKTYVANVGPLAATNTIRAHISAYPTTSDIRYSKQYFYARTLHLLVSSNCPEPSVEVCYNGLDDNGDGQVDEDCDDDDEQMPNEICDNGFDDNENGVIGESDCVEHEDLSEEDPETDTWVLRIEKEKLLVGETQKIWVEDTATGEMVGGVDIVVSGEELTLSTGEQGILEYRVKAERTYQIIATKGAFETTTEFRGLVLVTSVVESLTDIAALLFGSTALENPVSLALVLILAVVAALLVFDRSRLLFEEKVKSTNEKRKETLVRISLAVVAFILPIAGSNVASVYVGIGLAAVEIAAVFLASYFIQQTKKSKAIKV</sequence>
<dbReference type="Proteomes" id="UP000226592">
    <property type="component" value="Unassembled WGS sequence"/>
</dbReference>
<proteinExistence type="predicted"/>
<evidence type="ECO:0000313" key="3">
    <source>
        <dbReference type="EMBL" id="MAG21722.1"/>
    </source>
</evidence>
<dbReference type="EMBL" id="NZBU01000001">
    <property type="protein sequence ID" value="MAG21722.1"/>
    <property type="molecule type" value="Genomic_DNA"/>
</dbReference>
<organism evidence="3 4">
    <name type="scientific">Candidatus Iainarchaeum sp</name>
    <dbReference type="NCBI Taxonomy" id="3101447"/>
    <lineage>
        <taxon>Archaea</taxon>
        <taxon>Candidatus Iainarchaeota</taxon>
        <taxon>Candidatus Iainarchaeia</taxon>
        <taxon>Candidatus Iainarchaeales</taxon>
        <taxon>Candidatus Iainarchaeaceae</taxon>
        <taxon>Candidatus Iainarchaeum</taxon>
    </lineage>
</organism>
<gene>
    <name evidence="3" type="ORF">CL943_00255</name>
</gene>
<feature type="region of interest" description="Disordered" evidence="1">
    <location>
        <begin position="229"/>
        <end position="248"/>
    </location>
</feature>
<protein>
    <submittedName>
        <fullName evidence="3">Uncharacterized protein</fullName>
    </submittedName>
</protein>